<name>A0A0L0V4F3_9BASI</name>
<evidence type="ECO:0000313" key="2">
    <source>
        <dbReference type="Proteomes" id="UP000054564"/>
    </source>
</evidence>
<proteinExistence type="predicted"/>
<organism evidence="1 2">
    <name type="scientific">Puccinia striiformis f. sp. tritici PST-78</name>
    <dbReference type="NCBI Taxonomy" id="1165861"/>
    <lineage>
        <taxon>Eukaryota</taxon>
        <taxon>Fungi</taxon>
        <taxon>Dikarya</taxon>
        <taxon>Basidiomycota</taxon>
        <taxon>Pucciniomycotina</taxon>
        <taxon>Pucciniomycetes</taxon>
        <taxon>Pucciniales</taxon>
        <taxon>Pucciniaceae</taxon>
        <taxon>Puccinia</taxon>
    </lineage>
</organism>
<comment type="caution">
    <text evidence="1">The sequence shown here is derived from an EMBL/GenBank/DDBJ whole genome shotgun (WGS) entry which is preliminary data.</text>
</comment>
<gene>
    <name evidence="1" type="ORF">PSTG_12488</name>
</gene>
<dbReference type="AlphaFoldDB" id="A0A0L0V4F3"/>
<dbReference type="EMBL" id="AJIL01000122">
    <property type="protein sequence ID" value="KNE94157.1"/>
    <property type="molecule type" value="Genomic_DNA"/>
</dbReference>
<keyword evidence="2" id="KW-1185">Reference proteome</keyword>
<accession>A0A0L0V4F3</accession>
<dbReference type="Proteomes" id="UP000054564">
    <property type="component" value="Unassembled WGS sequence"/>
</dbReference>
<dbReference type="OrthoDB" id="2508905at2759"/>
<sequence length="375" mass="43053">MADSRVSPVPQAELTRDDLETKGLLLARLASSLLPSIRNQLSSYLTSLDVREGSKSINPNFESILGMLSQLEEILDEAKECIESATLDIIPLDTHDHHSKQFKNFRCTVLMSSIYQTMRDFRMLFRESIRFLEAWLDWSQVPESTECRDTTLKWVKNVLRRAAACNRTISKTLQQFHASDFEVIQDEWQREVVSLNVVLRFLTTLASPTTTLQRKPSAFRKHLIELAEMTIPLLKLARIFFNRFTKRTPKKLPFKLDTELNSEILSNLRNNAAGVTRNFIFLMEILETSHESDFLVRDHTDIRKHLQDLSQPLDSTLAILASSFIPLTGGTHPGNSFKEQFLAWQDAWRGAVNNFLTILLSLGDQDRQQHPVPEQ</sequence>
<reference evidence="2" key="1">
    <citation type="submission" date="2014-03" db="EMBL/GenBank/DDBJ databases">
        <title>The Genome Sequence of Puccinia striiformis f. sp. tritici PST-78.</title>
        <authorList>
            <consortium name="The Broad Institute Genome Sequencing Platform"/>
            <person name="Cuomo C."/>
            <person name="Hulbert S."/>
            <person name="Chen X."/>
            <person name="Walker B."/>
            <person name="Young S.K."/>
            <person name="Zeng Q."/>
            <person name="Gargeya S."/>
            <person name="Fitzgerald M."/>
            <person name="Haas B."/>
            <person name="Abouelleil A."/>
            <person name="Alvarado L."/>
            <person name="Arachchi H.M."/>
            <person name="Berlin A.M."/>
            <person name="Chapman S.B."/>
            <person name="Goldberg J."/>
            <person name="Griggs A."/>
            <person name="Gujja S."/>
            <person name="Hansen M."/>
            <person name="Howarth C."/>
            <person name="Imamovic A."/>
            <person name="Larimer J."/>
            <person name="McCowan C."/>
            <person name="Montmayeur A."/>
            <person name="Murphy C."/>
            <person name="Neiman D."/>
            <person name="Pearson M."/>
            <person name="Priest M."/>
            <person name="Roberts A."/>
            <person name="Saif S."/>
            <person name="Shea T."/>
            <person name="Sisk P."/>
            <person name="Sykes S."/>
            <person name="Wortman J."/>
            <person name="Nusbaum C."/>
            <person name="Birren B."/>
        </authorList>
    </citation>
    <scope>NUCLEOTIDE SEQUENCE [LARGE SCALE GENOMIC DNA]</scope>
    <source>
        <strain evidence="2">race PST-78</strain>
    </source>
</reference>
<dbReference type="PANTHER" id="PTHR33069:SF3">
    <property type="entry name" value="DYNEIN HEAVY CHAIN TAIL DOMAIN-CONTAINING PROTEIN"/>
    <property type="match status" value="1"/>
</dbReference>
<evidence type="ECO:0000313" key="1">
    <source>
        <dbReference type="EMBL" id="KNE94157.1"/>
    </source>
</evidence>
<protein>
    <submittedName>
        <fullName evidence="1">Uncharacterized protein</fullName>
    </submittedName>
</protein>
<dbReference type="PANTHER" id="PTHR33069">
    <property type="entry name" value="CHROMOSOME 7, WHOLE GENOME SHOTGUN SEQUENCE-RELATED"/>
    <property type="match status" value="1"/>
</dbReference>